<dbReference type="RefSeq" id="WP_207861565.1">
    <property type="nucleotide sequence ID" value="NZ_JAFREP010000025.1"/>
</dbReference>
<keyword evidence="2" id="KW-0732">Signal</keyword>
<dbReference type="InterPro" id="IPR022409">
    <property type="entry name" value="PKD/Chitinase_dom"/>
</dbReference>
<sequence>MRFFFTALFTVFFASLCVIAGDLPPVAEKVMQKYLDDQSFTEVAPLSATTPPSTIWSGNLPVESAAWFAPNTDQLATIVESRPQRVRLTLPIGAGLGKTQDTMQFDLLQTKVLSDNFRLTTSSGQEENFSDGVHYRGIVSGRTDTLVAMSFYGEHVMAMIKTPEDGDMVLGPMEDAAFAPNNQHIFYRTAEMTETQPFSCSTEADPSYHDTIADLLAEPIANTLVDNCVEVYFECDYAMYQEKGSSTQQTAAFVTGMYNVVAAIYQNEQITTTINEIKVWTTRDSYSRTSSSQALNQFRGTTHNADLAHLLARGGSGLGGVAWLNGLCGSYGYAYSNIGSSYNPLPTYSWTVGVVAHEMGHNLGSPHTHSCSWPGGALDNCYTTEGNCSPGPAPPSSGGTIMSYCHLTNIGIDLTAGFGPVPGNLIRSRVNGANCLTTCSTGNNPPNAAFTSSQNGLRVSFSDGSSDSDGTVNRWAWDFGDGNSSTQHNPSHTYASAGTYRVRLTVTDDDGATDSATADITVSGGGGGGGDVLQNGNPVTNLTATAGQWLMYRIDLPQGARNLQITTTGNDVDADLYIRAGAEPTTGTYDCRSITPSSNESCTFESPNGGTWYVGVYAYSNFGGLTLTASWEEGGSCGESGSIDNISGSRGYWKYYTVNVEECVSKLTVSINGGSGDADLYVRFGSRPGTRAYDCRPYRNGNNESCTFDNPAAGTWHIGIRAYRSYSGLTLSAEQE</sequence>
<dbReference type="InterPro" id="IPR013783">
    <property type="entry name" value="Ig-like_fold"/>
</dbReference>
<dbReference type="PANTHER" id="PTHR11905:SF159">
    <property type="entry name" value="ADAM METALLOPROTEASE"/>
    <property type="match status" value="1"/>
</dbReference>
<dbReference type="FunFam" id="2.60.40.10:FF:000270">
    <property type="entry name" value="Cell surface protein"/>
    <property type="match status" value="1"/>
</dbReference>
<name>A0A8J7U7N3_9BACT</name>
<comment type="caution">
    <text evidence="5">The sequence shown here is derived from an EMBL/GenBank/DDBJ whole genome shotgun (WGS) entry which is preliminary data.</text>
</comment>
<dbReference type="Proteomes" id="UP000664417">
    <property type="component" value="Unassembled WGS sequence"/>
</dbReference>
<evidence type="ECO:0000256" key="2">
    <source>
        <dbReference type="SAM" id="SignalP"/>
    </source>
</evidence>
<dbReference type="PROSITE" id="PS50093">
    <property type="entry name" value="PKD"/>
    <property type="match status" value="1"/>
</dbReference>
<dbReference type="InterPro" id="IPR024079">
    <property type="entry name" value="MetalloPept_cat_dom_sf"/>
</dbReference>
<dbReference type="Pfam" id="PF13688">
    <property type="entry name" value="Reprolysin_5"/>
    <property type="match status" value="1"/>
</dbReference>
<dbReference type="Gene3D" id="2.60.120.380">
    <property type="match status" value="2"/>
</dbReference>
<dbReference type="InterPro" id="IPR000601">
    <property type="entry name" value="PKD_dom"/>
</dbReference>
<evidence type="ECO:0000313" key="6">
    <source>
        <dbReference type="Proteomes" id="UP000664417"/>
    </source>
</evidence>
<reference evidence="5" key="1">
    <citation type="submission" date="2021-03" db="EMBL/GenBank/DDBJ databases">
        <authorList>
            <person name="Wang G."/>
        </authorList>
    </citation>
    <scope>NUCLEOTIDE SEQUENCE</scope>
    <source>
        <strain evidence="5">KCTC 12899</strain>
    </source>
</reference>
<dbReference type="EMBL" id="JAFREP010000025">
    <property type="protein sequence ID" value="MBO1321591.1"/>
    <property type="molecule type" value="Genomic_DNA"/>
</dbReference>
<dbReference type="PROSITE" id="PS50215">
    <property type="entry name" value="ADAM_MEPRO"/>
    <property type="match status" value="1"/>
</dbReference>
<dbReference type="SUPFAM" id="SSF55486">
    <property type="entry name" value="Metalloproteases ('zincins'), catalytic domain"/>
    <property type="match status" value="1"/>
</dbReference>
<dbReference type="Gene3D" id="3.40.390.10">
    <property type="entry name" value="Collagenase (Catalytic Domain)"/>
    <property type="match status" value="1"/>
</dbReference>
<proteinExistence type="predicted"/>
<dbReference type="InterPro" id="IPR007280">
    <property type="entry name" value="Peptidase_C_arc/bac"/>
</dbReference>
<gene>
    <name evidence="5" type="ORF">J3U88_24145</name>
</gene>
<dbReference type="SMART" id="SM00089">
    <property type="entry name" value="PKD"/>
    <property type="match status" value="1"/>
</dbReference>
<dbReference type="Pfam" id="PF18911">
    <property type="entry name" value="PKD_4"/>
    <property type="match status" value="1"/>
</dbReference>
<accession>A0A8J7U7N3</accession>
<feature type="signal peptide" evidence="2">
    <location>
        <begin position="1"/>
        <end position="20"/>
    </location>
</feature>
<dbReference type="GO" id="GO:0006508">
    <property type="term" value="P:proteolysis"/>
    <property type="evidence" value="ECO:0007669"/>
    <property type="project" value="InterPro"/>
</dbReference>
<evidence type="ECO:0000259" key="4">
    <source>
        <dbReference type="PROSITE" id="PS50215"/>
    </source>
</evidence>
<feature type="domain" description="PKD" evidence="3">
    <location>
        <begin position="442"/>
        <end position="522"/>
    </location>
</feature>
<dbReference type="SUPFAM" id="SSF49299">
    <property type="entry name" value="PKD domain"/>
    <property type="match status" value="1"/>
</dbReference>
<dbReference type="InterPro" id="IPR035986">
    <property type="entry name" value="PKD_dom_sf"/>
</dbReference>
<dbReference type="GO" id="GO:0004222">
    <property type="term" value="F:metalloendopeptidase activity"/>
    <property type="evidence" value="ECO:0007669"/>
    <property type="project" value="InterPro"/>
</dbReference>
<evidence type="ECO:0000256" key="1">
    <source>
        <dbReference type="ARBA" id="ARBA00001913"/>
    </source>
</evidence>
<dbReference type="Gene3D" id="2.60.40.10">
    <property type="entry name" value="Immunoglobulins"/>
    <property type="match status" value="1"/>
</dbReference>
<comment type="cofactor">
    <cofactor evidence="1">
        <name>Ca(2+)</name>
        <dbReference type="ChEBI" id="CHEBI:29108"/>
    </cofactor>
</comment>
<evidence type="ECO:0000259" key="3">
    <source>
        <dbReference type="PROSITE" id="PS50093"/>
    </source>
</evidence>
<dbReference type="InterPro" id="IPR001590">
    <property type="entry name" value="Peptidase_M12B"/>
</dbReference>
<feature type="domain" description="Peptidase M12B" evidence="4">
    <location>
        <begin position="227"/>
        <end position="410"/>
    </location>
</feature>
<evidence type="ECO:0000313" key="5">
    <source>
        <dbReference type="EMBL" id="MBO1321591.1"/>
    </source>
</evidence>
<feature type="chain" id="PRO_5035183731" evidence="2">
    <location>
        <begin position="21"/>
        <end position="736"/>
    </location>
</feature>
<dbReference type="PANTHER" id="PTHR11905">
    <property type="entry name" value="ADAM A DISINTEGRIN AND METALLOPROTEASE DOMAIN"/>
    <property type="match status" value="1"/>
</dbReference>
<protein>
    <submittedName>
        <fullName evidence="5">Pre-peptidase C-terminal domain-containing protein</fullName>
    </submittedName>
</protein>
<keyword evidence="6" id="KW-1185">Reference proteome</keyword>
<dbReference type="CDD" id="cd00146">
    <property type="entry name" value="PKD"/>
    <property type="match status" value="1"/>
</dbReference>
<organism evidence="5 6">
    <name type="scientific">Acanthopleuribacter pedis</name>
    <dbReference type="NCBI Taxonomy" id="442870"/>
    <lineage>
        <taxon>Bacteria</taxon>
        <taxon>Pseudomonadati</taxon>
        <taxon>Acidobacteriota</taxon>
        <taxon>Holophagae</taxon>
        <taxon>Acanthopleuribacterales</taxon>
        <taxon>Acanthopleuribacteraceae</taxon>
        <taxon>Acanthopleuribacter</taxon>
    </lineage>
</organism>
<dbReference type="Pfam" id="PF04151">
    <property type="entry name" value="PPC"/>
    <property type="match status" value="2"/>
</dbReference>
<dbReference type="AlphaFoldDB" id="A0A8J7U7N3"/>